<dbReference type="SUPFAM" id="SSF50331">
    <property type="entry name" value="MOP-like"/>
    <property type="match status" value="2"/>
</dbReference>
<dbReference type="InterPro" id="IPR036390">
    <property type="entry name" value="WH_DNA-bd_sf"/>
</dbReference>
<dbReference type="AlphaFoldDB" id="A0A2N7U027"/>
<dbReference type="Pfam" id="PF03459">
    <property type="entry name" value="TOBE"/>
    <property type="match status" value="2"/>
</dbReference>
<accession>A0A2N7U027</accession>
<dbReference type="EMBL" id="PNRF01000032">
    <property type="protein sequence ID" value="PMR73772.1"/>
    <property type="molecule type" value="Genomic_DNA"/>
</dbReference>
<dbReference type="InterPro" id="IPR000847">
    <property type="entry name" value="LysR_HTH_N"/>
</dbReference>
<dbReference type="InterPro" id="IPR004606">
    <property type="entry name" value="Mop_domain"/>
</dbReference>
<proteinExistence type="inferred from homology"/>
<dbReference type="PANTHER" id="PTHR30432:SF1">
    <property type="entry name" value="DNA-BINDING TRANSCRIPTIONAL DUAL REGULATOR MODE"/>
    <property type="match status" value="1"/>
</dbReference>
<evidence type="ECO:0000256" key="4">
    <source>
        <dbReference type="ARBA" id="ARBA00022737"/>
    </source>
</evidence>
<name>A0A2N7U027_9GAMM</name>
<evidence type="ECO:0000256" key="3">
    <source>
        <dbReference type="ARBA" id="ARBA00022505"/>
    </source>
</evidence>
<keyword evidence="2 5" id="KW-0813">Transport</keyword>
<evidence type="ECO:0000259" key="7">
    <source>
        <dbReference type="PROSITE" id="PS51866"/>
    </source>
</evidence>
<evidence type="ECO:0000313" key="9">
    <source>
        <dbReference type="Proteomes" id="UP000235803"/>
    </source>
</evidence>
<dbReference type="PROSITE" id="PS51866">
    <property type="entry name" value="MOP"/>
    <property type="match status" value="1"/>
</dbReference>
<dbReference type="Gene3D" id="1.10.10.10">
    <property type="entry name" value="Winged helix-like DNA-binding domain superfamily/Winged helix DNA-binding domain"/>
    <property type="match status" value="1"/>
</dbReference>
<evidence type="ECO:0000313" key="8">
    <source>
        <dbReference type="EMBL" id="PMR73772.1"/>
    </source>
</evidence>
<keyword evidence="9" id="KW-1185">Reference proteome</keyword>
<dbReference type="PANTHER" id="PTHR30432">
    <property type="entry name" value="TRANSCRIPTIONAL REGULATOR MODE"/>
    <property type="match status" value="1"/>
</dbReference>
<dbReference type="NCBIfam" id="TIGR00638">
    <property type="entry name" value="Mop"/>
    <property type="match status" value="1"/>
</dbReference>
<dbReference type="Pfam" id="PF00126">
    <property type="entry name" value="HTH_1"/>
    <property type="match status" value="1"/>
</dbReference>
<dbReference type="OrthoDB" id="9800709at2"/>
<dbReference type="InterPro" id="IPR005116">
    <property type="entry name" value="Transp-assoc_OB_typ1"/>
</dbReference>
<gene>
    <name evidence="8" type="ORF">C1H69_15680</name>
</gene>
<dbReference type="GO" id="GO:0003700">
    <property type="term" value="F:DNA-binding transcription factor activity"/>
    <property type="evidence" value="ECO:0007669"/>
    <property type="project" value="InterPro"/>
</dbReference>
<evidence type="ECO:0000256" key="2">
    <source>
        <dbReference type="ARBA" id="ARBA00022448"/>
    </source>
</evidence>
<keyword evidence="4" id="KW-0677">Repeat</keyword>
<comment type="caution">
    <text evidence="8">The sequence shown here is derived from an EMBL/GenBank/DDBJ whole genome shotgun (WGS) entry which is preliminary data.</text>
</comment>
<dbReference type="GO" id="GO:0015689">
    <property type="term" value="P:molybdate ion transport"/>
    <property type="evidence" value="ECO:0007669"/>
    <property type="project" value="UniProtKB-UniRule"/>
</dbReference>
<reference evidence="8 9" key="1">
    <citation type="submission" date="2018-01" db="EMBL/GenBank/DDBJ databases">
        <title>Halomonas endophytica sp. nov., isolated from storage liquid in the stems of Populus euphratica.</title>
        <authorList>
            <person name="Chen C."/>
        </authorList>
    </citation>
    <scope>NUCLEOTIDE SEQUENCE [LARGE SCALE GENOMIC DNA]</scope>
    <source>
        <strain evidence="8 9">MC28</strain>
    </source>
</reference>
<dbReference type="InterPro" id="IPR051815">
    <property type="entry name" value="Molybdate_resp_trans_reg"/>
</dbReference>
<dbReference type="GO" id="GO:0030151">
    <property type="term" value="F:molybdenum ion binding"/>
    <property type="evidence" value="ECO:0007669"/>
    <property type="project" value="UniProtKB-UniRule"/>
</dbReference>
<evidence type="ECO:0000256" key="6">
    <source>
        <dbReference type="PIRSR" id="PIRSR005763-1"/>
    </source>
</evidence>
<dbReference type="SUPFAM" id="SSF46785">
    <property type="entry name" value="Winged helix' DNA-binding domain"/>
    <property type="match status" value="1"/>
</dbReference>
<dbReference type="Gene3D" id="2.40.50.100">
    <property type="match status" value="2"/>
</dbReference>
<evidence type="ECO:0000256" key="1">
    <source>
        <dbReference type="ARBA" id="ARBA00008110"/>
    </source>
</evidence>
<dbReference type="InterPro" id="IPR016462">
    <property type="entry name" value="ModE"/>
</dbReference>
<dbReference type="InterPro" id="IPR036388">
    <property type="entry name" value="WH-like_DNA-bd_sf"/>
</dbReference>
<keyword evidence="3 5" id="KW-0500">Molybdenum</keyword>
<feature type="domain" description="Mop" evidence="7">
    <location>
        <begin position="134"/>
        <end position="200"/>
    </location>
</feature>
<dbReference type="Proteomes" id="UP000235803">
    <property type="component" value="Unassembled WGS sequence"/>
</dbReference>
<dbReference type="PIRSF" id="PIRSF005763">
    <property type="entry name" value="Txn_reg_ModE"/>
    <property type="match status" value="1"/>
</dbReference>
<dbReference type="RefSeq" id="WP_102654321.1">
    <property type="nucleotide sequence ID" value="NZ_PNRF01000032.1"/>
</dbReference>
<sequence length="273" mass="29783">MSHDLAARFVSRLSLENDAGASLSDTRIRLLEQIDRLGSISRASKAVPLSYKAAWDAIDVLNNTAPEPLVVRSTGGRQGGGTQLTEYGRRMVAMYRALEMEYQATLDRVTSNMDELHHADIREFQRLMQRMAMKSSARNQFSGTVSGLRDAGMNHLVHVRLDDDLELIALITKASAENLGLHIGGEVFALFKATNVSLTVDETQAGKFANRFWGEVMSIGLGRGSVEVVLALSSGRSVVTVVTDAHFATLELKPGMRACACIDPETVILAVYD</sequence>
<organism evidence="8 9">
    <name type="scientific">Billgrantia endophytica</name>
    <dbReference type="NCBI Taxonomy" id="2033802"/>
    <lineage>
        <taxon>Bacteria</taxon>
        <taxon>Pseudomonadati</taxon>
        <taxon>Pseudomonadota</taxon>
        <taxon>Gammaproteobacteria</taxon>
        <taxon>Oceanospirillales</taxon>
        <taxon>Halomonadaceae</taxon>
        <taxon>Billgrantia</taxon>
    </lineage>
</organism>
<comment type="similarity">
    <text evidence="1 5">Belongs to the ModE family.</text>
</comment>
<feature type="region of interest" description="Required for dimer formation and molybdate binding" evidence="6">
    <location>
        <begin position="135"/>
        <end position="143"/>
    </location>
</feature>
<dbReference type="InterPro" id="IPR008995">
    <property type="entry name" value="Mo/tungstate-bd_C_term_dom"/>
</dbReference>
<protein>
    <submittedName>
        <fullName evidence="8">Molybdenum-dependent transcriptional regulator</fullName>
    </submittedName>
</protein>
<evidence type="ECO:0000256" key="5">
    <source>
        <dbReference type="PIRNR" id="PIRNR005763"/>
    </source>
</evidence>